<dbReference type="EMBL" id="CP010727">
    <property type="protein sequence ID" value="AUR01357.1"/>
    <property type="molecule type" value="Genomic_DNA"/>
</dbReference>
<geneLocation type="plasmid" evidence="2">
    <name>pp88_b</name>
</geneLocation>
<keyword evidence="1" id="KW-0614">Plasmid</keyword>
<sequence>MHHIQTTYHPSGRYTCMERHENETMWRDLPGELFGNPNRAEFYNGVSQYVEKLRSVGRLASFDDLASRVEE</sequence>
<accession>A0A2I7KFI9</accession>
<organism evidence="1 2">
    <name type="scientific">Phaeobacter inhibens</name>
    <dbReference type="NCBI Taxonomy" id="221822"/>
    <lineage>
        <taxon>Bacteria</taxon>
        <taxon>Pseudomonadati</taxon>
        <taxon>Pseudomonadota</taxon>
        <taxon>Alphaproteobacteria</taxon>
        <taxon>Rhodobacterales</taxon>
        <taxon>Roseobacteraceae</taxon>
        <taxon>Phaeobacter</taxon>
    </lineage>
</organism>
<evidence type="ECO:0000313" key="1">
    <source>
        <dbReference type="EMBL" id="AUR01357.1"/>
    </source>
</evidence>
<dbReference type="Proteomes" id="UP000236447">
    <property type="component" value="Plasmid pP88_b"/>
</dbReference>
<evidence type="ECO:0000313" key="2">
    <source>
        <dbReference type="Proteomes" id="UP000236447"/>
    </source>
</evidence>
<dbReference type="AlphaFoldDB" id="A0A2I7KFI9"/>
<proteinExistence type="predicted"/>
<reference evidence="1 2" key="2">
    <citation type="journal article" date="2017" name="Genome Biol. Evol.">
        <title>Trajectories and Drivers of Genome Evolution in Surface-Associated Marine Phaeobacter.</title>
        <authorList>
            <person name="Freese H.M."/>
            <person name="Sikorski J."/>
            <person name="Bunk B."/>
            <person name="Scheuner C."/>
            <person name="Meier-Kolthoff J.P."/>
            <person name="Sproer C."/>
            <person name="Gram L."/>
            <person name="Overmann J."/>
        </authorList>
    </citation>
    <scope>NUCLEOTIDE SEQUENCE [LARGE SCALE GENOMIC DNA]</scope>
    <source>
        <strain evidence="1 2">P88</strain>
        <plasmid evidence="1">pP88_b</plasmid>
    </source>
</reference>
<reference evidence="1 2" key="1">
    <citation type="journal article" date="2017" name="Front. Microbiol.">
        <title>Phaeobacter piscinae sp. nov., a species of the Roseobacter group and potential aquaculture probiont.</title>
        <authorList>
            <person name="Sonnenschein E.C."/>
            <person name="Phippen C.B.W."/>
            <person name="Nielsen K.F."/>
            <person name="Mateiu R.V."/>
            <person name="Melchiorsen J."/>
            <person name="Gram L."/>
            <person name="Overmann J."/>
            <person name="Freese H.M."/>
        </authorList>
    </citation>
    <scope>NUCLEOTIDE SEQUENCE [LARGE SCALE GENOMIC DNA]</scope>
    <source>
        <strain evidence="1 2">P88</strain>
        <plasmid evidence="1">pP88_b</plasmid>
    </source>
</reference>
<name>A0A2I7KFI9_9RHOB</name>
<protein>
    <submittedName>
        <fullName evidence="1">Uncharacterized protein</fullName>
    </submittedName>
</protein>
<gene>
    <name evidence="1" type="ORF">PhaeoP88_04045</name>
</gene>